<gene>
    <name evidence="2" type="ORF">FA13DRAFT_1724347</name>
</gene>
<evidence type="ECO:0000313" key="2">
    <source>
        <dbReference type="EMBL" id="TEB40119.1"/>
    </source>
</evidence>
<evidence type="ECO:0000313" key="3">
    <source>
        <dbReference type="Proteomes" id="UP000298030"/>
    </source>
</evidence>
<sequence length="93" mass="10120">MVANPGILQKVYDIANSCNIDKFSCGLEASGGALNGPRLPAPVQSFVGQVGDWYAYITRIYIARCSRFRSPCSSSQRGNTCNSQRDLGYQATH</sequence>
<name>A0A4Y7U2P7_COPMI</name>
<feature type="compositionally biased region" description="Polar residues" evidence="1">
    <location>
        <begin position="78"/>
        <end position="93"/>
    </location>
</feature>
<keyword evidence="3" id="KW-1185">Reference proteome</keyword>
<dbReference type="AlphaFoldDB" id="A0A4Y7U2P7"/>
<organism evidence="2 3">
    <name type="scientific">Coprinellus micaceus</name>
    <name type="common">Glistening ink-cap mushroom</name>
    <name type="synonym">Coprinus micaceus</name>
    <dbReference type="NCBI Taxonomy" id="71717"/>
    <lineage>
        <taxon>Eukaryota</taxon>
        <taxon>Fungi</taxon>
        <taxon>Dikarya</taxon>
        <taxon>Basidiomycota</taxon>
        <taxon>Agaricomycotina</taxon>
        <taxon>Agaricomycetes</taxon>
        <taxon>Agaricomycetidae</taxon>
        <taxon>Agaricales</taxon>
        <taxon>Agaricineae</taxon>
        <taxon>Psathyrellaceae</taxon>
        <taxon>Coprinellus</taxon>
    </lineage>
</organism>
<evidence type="ECO:0000256" key="1">
    <source>
        <dbReference type="SAM" id="MobiDB-lite"/>
    </source>
</evidence>
<protein>
    <submittedName>
        <fullName evidence="2">Uncharacterized protein</fullName>
    </submittedName>
</protein>
<comment type="caution">
    <text evidence="2">The sequence shown here is derived from an EMBL/GenBank/DDBJ whole genome shotgun (WGS) entry which is preliminary data.</text>
</comment>
<accession>A0A4Y7U2P7</accession>
<proteinExistence type="predicted"/>
<dbReference type="Proteomes" id="UP000298030">
    <property type="component" value="Unassembled WGS sequence"/>
</dbReference>
<dbReference type="EMBL" id="QPFP01000001">
    <property type="protein sequence ID" value="TEB40119.1"/>
    <property type="molecule type" value="Genomic_DNA"/>
</dbReference>
<reference evidence="2 3" key="1">
    <citation type="journal article" date="2019" name="Nat. Ecol. Evol.">
        <title>Megaphylogeny resolves global patterns of mushroom evolution.</title>
        <authorList>
            <person name="Varga T."/>
            <person name="Krizsan K."/>
            <person name="Foldi C."/>
            <person name="Dima B."/>
            <person name="Sanchez-Garcia M."/>
            <person name="Sanchez-Ramirez S."/>
            <person name="Szollosi G.J."/>
            <person name="Szarkandi J.G."/>
            <person name="Papp V."/>
            <person name="Albert L."/>
            <person name="Andreopoulos W."/>
            <person name="Angelini C."/>
            <person name="Antonin V."/>
            <person name="Barry K.W."/>
            <person name="Bougher N.L."/>
            <person name="Buchanan P."/>
            <person name="Buyck B."/>
            <person name="Bense V."/>
            <person name="Catcheside P."/>
            <person name="Chovatia M."/>
            <person name="Cooper J."/>
            <person name="Damon W."/>
            <person name="Desjardin D."/>
            <person name="Finy P."/>
            <person name="Geml J."/>
            <person name="Haridas S."/>
            <person name="Hughes K."/>
            <person name="Justo A."/>
            <person name="Karasinski D."/>
            <person name="Kautmanova I."/>
            <person name="Kiss B."/>
            <person name="Kocsube S."/>
            <person name="Kotiranta H."/>
            <person name="LaButti K.M."/>
            <person name="Lechner B.E."/>
            <person name="Liimatainen K."/>
            <person name="Lipzen A."/>
            <person name="Lukacs Z."/>
            <person name="Mihaltcheva S."/>
            <person name="Morgado L.N."/>
            <person name="Niskanen T."/>
            <person name="Noordeloos M.E."/>
            <person name="Ohm R.A."/>
            <person name="Ortiz-Santana B."/>
            <person name="Ovrebo C."/>
            <person name="Racz N."/>
            <person name="Riley R."/>
            <person name="Savchenko A."/>
            <person name="Shiryaev A."/>
            <person name="Soop K."/>
            <person name="Spirin V."/>
            <person name="Szebenyi C."/>
            <person name="Tomsovsky M."/>
            <person name="Tulloss R.E."/>
            <person name="Uehling J."/>
            <person name="Grigoriev I.V."/>
            <person name="Vagvolgyi C."/>
            <person name="Papp T."/>
            <person name="Martin F.M."/>
            <person name="Miettinen O."/>
            <person name="Hibbett D.S."/>
            <person name="Nagy L.G."/>
        </authorList>
    </citation>
    <scope>NUCLEOTIDE SEQUENCE [LARGE SCALE GENOMIC DNA]</scope>
    <source>
        <strain evidence="2 3">FP101781</strain>
    </source>
</reference>
<feature type="region of interest" description="Disordered" evidence="1">
    <location>
        <begin position="70"/>
        <end position="93"/>
    </location>
</feature>